<evidence type="ECO:0000313" key="2">
    <source>
        <dbReference type="EMBL" id="QJA81362.1"/>
    </source>
</evidence>
<gene>
    <name evidence="2" type="ORF">MM415A00551_0023</name>
    <name evidence="3" type="ORF">MM415B02373_0003</name>
</gene>
<dbReference type="EMBL" id="MT142914">
    <property type="protein sequence ID" value="QJA90462.1"/>
    <property type="molecule type" value="Genomic_DNA"/>
</dbReference>
<dbReference type="AlphaFoldDB" id="A0A6M3KHN4"/>
<accession>A0A6M3KHN4</accession>
<feature type="region of interest" description="Disordered" evidence="1">
    <location>
        <begin position="1"/>
        <end position="32"/>
    </location>
</feature>
<dbReference type="EMBL" id="MT142456">
    <property type="protein sequence ID" value="QJA81362.1"/>
    <property type="molecule type" value="Genomic_DNA"/>
</dbReference>
<evidence type="ECO:0008006" key="4">
    <source>
        <dbReference type="Google" id="ProtNLM"/>
    </source>
</evidence>
<evidence type="ECO:0000313" key="3">
    <source>
        <dbReference type="EMBL" id="QJA90462.1"/>
    </source>
</evidence>
<reference evidence="2" key="1">
    <citation type="submission" date="2020-03" db="EMBL/GenBank/DDBJ databases">
        <title>The deep terrestrial virosphere.</title>
        <authorList>
            <person name="Holmfeldt K."/>
            <person name="Nilsson E."/>
            <person name="Simone D."/>
            <person name="Lopez-Fernandez M."/>
            <person name="Wu X."/>
            <person name="de Brujin I."/>
            <person name="Lundin D."/>
            <person name="Andersson A."/>
            <person name="Bertilsson S."/>
            <person name="Dopson M."/>
        </authorList>
    </citation>
    <scope>NUCLEOTIDE SEQUENCE</scope>
    <source>
        <strain evidence="2">MM415A00551</strain>
        <strain evidence="3">MM415B02373</strain>
    </source>
</reference>
<sequence length="97" mass="11126">MAMRKAGPGRPDFQKGMRSNNPVGRPKGKPNKRTLLGEELLEYAFAGMGGKERFLAWCKKNPDVFYTEYMRRLPKRLEVEGDFTFRWAGDEDNNGPV</sequence>
<name>A0A6M3KHN4_9ZZZZ</name>
<protein>
    <recommendedName>
        <fullName evidence="4">DUF5681 domain-containing protein</fullName>
    </recommendedName>
</protein>
<evidence type="ECO:0000256" key="1">
    <source>
        <dbReference type="SAM" id="MobiDB-lite"/>
    </source>
</evidence>
<proteinExistence type="predicted"/>
<organism evidence="2">
    <name type="scientific">viral metagenome</name>
    <dbReference type="NCBI Taxonomy" id="1070528"/>
    <lineage>
        <taxon>unclassified sequences</taxon>
        <taxon>metagenomes</taxon>
        <taxon>organismal metagenomes</taxon>
    </lineage>
</organism>